<dbReference type="Proteomes" id="UP000729701">
    <property type="component" value="Unassembled WGS sequence"/>
</dbReference>
<name>A0A951QTB7_9CYAN</name>
<accession>A0A951QTB7</accession>
<dbReference type="EMBL" id="JAHHGZ010000064">
    <property type="protein sequence ID" value="MBW4672144.1"/>
    <property type="molecule type" value="Genomic_DNA"/>
</dbReference>
<organism evidence="1 2">
    <name type="scientific">Cyanomargarita calcarea GSE-NOS-MK-12-04C</name>
    <dbReference type="NCBI Taxonomy" id="2839659"/>
    <lineage>
        <taxon>Bacteria</taxon>
        <taxon>Bacillati</taxon>
        <taxon>Cyanobacteriota</taxon>
        <taxon>Cyanophyceae</taxon>
        <taxon>Nostocales</taxon>
        <taxon>Cyanomargaritaceae</taxon>
        <taxon>Cyanomargarita</taxon>
    </lineage>
</organism>
<reference evidence="1" key="2">
    <citation type="journal article" date="2022" name="Microbiol. Resour. Announc.">
        <title>Metagenome Sequencing to Explore Phylogenomics of Terrestrial Cyanobacteria.</title>
        <authorList>
            <person name="Ward R.D."/>
            <person name="Stajich J.E."/>
            <person name="Johansen J.R."/>
            <person name="Huntemann M."/>
            <person name="Clum A."/>
            <person name="Foster B."/>
            <person name="Foster B."/>
            <person name="Roux S."/>
            <person name="Palaniappan K."/>
            <person name="Varghese N."/>
            <person name="Mukherjee S."/>
            <person name="Reddy T.B.K."/>
            <person name="Daum C."/>
            <person name="Copeland A."/>
            <person name="Chen I.A."/>
            <person name="Ivanova N.N."/>
            <person name="Kyrpides N.C."/>
            <person name="Shapiro N."/>
            <person name="Eloe-Fadrosh E.A."/>
            <person name="Pietrasiak N."/>
        </authorList>
    </citation>
    <scope>NUCLEOTIDE SEQUENCE</scope>
    <source>
        <strain evidence="1">GSE-NOS-MK-12-04C</strain>
    </source>
</reference>
<protein>
    <submittedName>
        <fullName evidence="1">Uncharacterized protein</fullName>
    </submittedName>
</protein>
<proteinExistence type="predicted"/>
<comment type="caution">
    <text evidence="1">The sequence shown here is derived from an EMBL/GenBank/DDBJ whole genome shotgun (WGS) entry which is preliminary data.</text>
</comment>
<evidence type="ECO:0000313" key="2">
    <source>
        <dbReference type="Proteomes" id="UP000729701"/>
    </source>
</evidence>
<evidence type="ECO:0000313" key="1">
    <source>
        <dbReference type="EMBL" id="MBW4672144.1"/>
    </source>
</evidence>
<reference evidence="1" key="1">
    <citation type="submission" date="2021-05" db="EMBL/GenBank/DDBJ databases">
        <authorList>
            <person name="Pietrasiak N."/>
            <person name="Ward R."/>
            <person name="Stajich J.E."/>
            <person name="Kurbessoian T."/>
        </authorList>
    </citation>
    <scope>NUCLEOTIDE SEQUENCE</scope>
    <source>
        <strain evidence="1">GSE-NOS-MK-12-04C</strain>
    </source>
</reference>
<dbReference type="AlphaFoldDB" id="A0A951QTB7"/>
<gene>
    <name evidence="1" type="ORF">KME60_33145</name>
</gene>
<sequence>MPKTKFTPHNHVAYDKAPVQFKVLPGVREKLRTVPNWQERLRDFVEQLISEEPTHNE</sequence>